<name>A0A517SYC6_9BACT</name>
<gene>
    <name evidence="2" type="ORF">SV7mr_36800</name>
</gene>
<keyword evidence="3" id="KW-1185">Reference proteome</keyword>
<proteinExistence type="predicted"/>
<feature type="region of interest" description="Disordered" evidence="1">
    <location>
        <begin position="31"/>
        <end position="65"/>
    </location>
</feature>
<dbReference type="Proteomes" id="UP000315003">
    <property type="component" value="Chromosome"/>
</dbReference>
<sequence length="65" mass="7238">MNHGRTKQFAGVQQETSSLYEQRAALSLNGNYLIDPNKEPPVTVIRGRQQKPADGTCSKPDRKNP</sequence>
<evidence type="ECO:0000313" key="2">
    <source>
        <dbReference type="EMBL" id="QDT61148.1"/>
    </source>
</evidence>
<accession>A0A517SYC6</accession>
<reference evidence="2 3" key="1">
    <citation type="submission" date="2019-02" db="EMBL/GenBank/DDBJ databases">
        <title>Deep-cultivation of Planctomycetes and their phenomic and genomic characterization uncovers novel biology.</title>
        <authorList>
            <person name="Wiegand S."/>
            <person name="Jogler M."/>
            <person name="Boedeker C."/>
            <person name="Pinto D."/>
            <person name="Vollmers J."/>
            <person name="Rivas-Marin E."/>
            <person name="Kohn T."/>
            <person name="Peeters S.H."/>
            <person name="Heuer A."/>
            <person name="Rast P."/>
            <person name="Oberbeckmann S."/>
            <person name="Bunk B."/>
            <person name="Jeske O."/>
            <person name="Meyerdierks A."/>
            <person name="Storesund J.E."/>
            <person name="Kallscheuer N."/>
            <person name="Luecker S."/>
            <person name="Lage O.M."/>
            <person name="Pohl T."/>
            <person name="Merkel B.J."/>
            <person name="Hornburger P."/>
            <person name="Mueller R.-W."/>
            <person name="Bruemmer F."/>
            <person name="Labrenz M."/>
            <person name="Spormann A.M."/>
            <person name="Op den Camp H."/>
            <person name="Overmann J."/>
            <person name="Amann R."/>
            <person name="Jetten M.S.M."/>
            <person name="Mascher T."/>
            <person name="Medema M.H."/>
            <person name="Devos D.P."/>
            <person name="Kaster A.-K."/>
            <person name="Ovreas L."/>
            <person name="Rohde M."/>
            <person name="Galperin M.Y."/>
            <person name="Jogler C."/>
        </authorList>
    </citation>
    <scope>NUCLEOTIDE SEQUENCE [LARGE SCALE GENOMIC DNA]</scope>
    <source>
        <strain evidence="2 3">SV_7m_r</strain>
    </source>
</reference>
<dbReference type="EMBL" id="CP036272">
    <property type="protein sequence ID" value="QDT61148.1"/>
    <property type="molecule type" value="Genomic_DNA"/>
</dbReference>
<organism evidence="2 3">
    <name type="scientific">Stieleria bergensis</name>
    <dbReference type="NCBI Taxonomy" id="2528025"/>
    <lineage>
        <taxon>Bacteria</taxon>
        <taxon>Pseudomonadati</taxon>
        <taxon>Planctomycetota</taxon>
        <taxon>Planctomycetia</taxon>
        <taxon>Pirellulales</taxon>
        <taxon>Pirellulaceae</taxon>
        <taxon>Stieleria</taxon>
    </lineage>
</organism>
<protein>
    <submittedName>
        <fullName evidence="2">Uncharacterized protein</fullName>
    </submittedName>
</protein>
<evidence type="ECO:0000313" key="3">
    <source>
        <dbReference type="Proteomes" id="UP000315003"/>
    </source>
</evidence>
<evidence type="ECO:0000256" key="1">
    <source>
        <dbReference type="SAM" id="MobiDB-lite"/>
    </source>
</evidence>
<dbReference type="AlphaFoldDB" id="A0A517SYC6"/>